<dbReference type="EMBL" id="LCKW01000017">
    <property type="protein sequence ID" value="KKU08454.1"/>
    <property type="molecule type" value="Genomic_DNA"/>
</dbReference>
<sequence length="42" mass="4539">METVAGFAGGLLRELTFSPSSEDSELISVAQKEILSSFKFSE</sequence>
<evidence type="ECO:0000313" key="2">
    <source>
        <dbReference type="Proteomes" id="UP000034354"/>
    </source>
</evidence>
<dbReference type="Proteomes" id="UP000034354">
    <property type="component" value="Unassembled WGS sequence"/>
</dbReference>
<name>A0A0G1MJS9_9BACT</name>
<reference evidence="1 2" key="1">
    <citation type="journal article" date="2015" name="Nature">
        <title>rRNA introns, odd ribosomes, and small enigmatic genomes across a large radiation of phyla.</title>
        <authorList>
            <person name="Brown C.T."/>
            <person name="Hug L.A."/>
            <person name="Thomas B.C."/>
            <person name="Sharon I."/>
            <person name="Castelle C.J."/>
            <person name="Singh A."/>
            <person name="Wilkins M.J."/>
            <person name="Williams K.H."/>
            <person name="Banfield J.F."/>
        </authorList>
    </citation>
    <scope>NUCLEOTIDE SEQUENCE [LARGE SCALE GENOMIC DNA]</scope>
</reference>
<proteinExistence type="predicted"/>
<gene>
    <name evidence="1" type="ORF">UX09_C0017G0012</name>
</gene>
<organism evidence="1 2">
    <name type="scientific">Candidatus Uhrbacteria bacterium GW2011_GWE2_45_35</name>
    <dbReference type="NCBI Taxonomy" id="1618993"/>
    <lineage>
        <taxon>Bacteria</taxon>
        <taxon>Candidatus Uhriibacteriota</taxon>
    </lineage>
</organism>
<protein>
    <submittedName>
        <fullName evidence="1">Uncharacterized protein</fullName>
    </submittedName>
</protein>
<dbReference type="AlphaFoldDB" id="A0A0G1MJS9"/>
<comment type="caution">
    <text evidence="1">The sequence shown here is derived from an EMBL/GenBank/DDBJ whole genome shotgun (WGS) entry which is preliminary data.</text>
</comment>
<evidence type="ECO:0000313" key="1">
    <source>
        <dbReference type="EMBL" id="KKU08454.1"/>
    </source>
</evidence>
<dbReference type="STRING" id="1618993.UX09_C0017G0012"/>
<accession>A0A0G1MJS9</accession>